<proteinExistence type="predicted"/>
<reference evidence="2" key="1">
    <citation type="journal article" date="2015" name="PLoS Genet.">
        <title>The dynamic genome and transcriptome of the human fungal pathogen Blastomyces and close relative Emmonsia.</title>
        <authorList>
            <person name="Munoz J.F."/>
            <person name="Gauthier G.M."/>
            <person name="Desjardins C.A."/>
            <person name="Gallo J.E."/>
            <person name="Holder J."/>
            <person name="Sullivan T.D."/>
            <person name="Marty A.J."/>
            <person name="Carmen J.C."/>
            <person name="Chen Z."/>
            <person name="Ding L."/>
            <person name="Gujja S."/>
            <person name="Magrini V."/>
            <person name="Misas E."/>
            <person name="Mitreva M."/>
            <person name="Priest M."/>
            <person name="Saif S."/>
            <person name="Whiston E.A."/>
            <person name="Young S."/>
            <person name="Zeng Q."/>
            <person name="Goldman W.E."/>
            <person name="Mardis E.R."/>
            <person name="Taylor J.W."/>
            <person name="McEwen J.G."/>
            <person name="Clay O.K."/>
            <person name="Klein B.S."/>
            <person name="Cuomo C.A."/>
        </authorList>
    </citation>
    <scope>NUCLEOTIDE SEQUENCE [LARGE SCALE GENOMIC DNA]</scope>
    <source>
        <strain evidence="2">UAMH 3008</strain>
    </source>
</reference>
<protein>
    <submittedName>
        <fullName evidence="1">Uncharacterized protein</fullName>
    </submittedName>
</protein>
<evidence type="ECO:0000313" key="1">
    <source>
        <dbReference type="EMBL" id="KKZ64644.1"/>
    </source>
</evidence>
<dbReference type="VEuPathDB" id="FungiDB:EMCG_09452"/>
<sequence>MSRLDATQWISGEVSRLPLRRLSSISRRTRGISPPRKRLPRSLLFPPMAILLLAS</sequence>
<name>A0A0G2J328_9EURO</name>
<comment type="caution">
    <text evidence="1">The sequence shown here is derived from an EMBL/GenBank/DDBJ whole genome shotgun (WGS) entry which is preliminary data.</text>
</comment>
<dbReference type="AlphaFoldDB" id="A0A0G2J328"/>
<evidence type="ECO:0000313" key="2">
    <source>
        <dbReference type="Proteomes" id="UP000034164"/>
    </source>
</evidence>
<gene>
    <name evidence="1" type="ORF">EMCG_09452</name>
</gene>
<dbReference type="Proteomes" id="UP000034164">
    <property type="component" value="Unassembled WGS sequence"/>
</dbReference>
<organism evidence="1 2">
    <name type="scientific">[Emmonsia] crescens</name>
    <dbReference type="NCBI Taxonomy" id="73230"/>
    <lineage>
        <taxon>Eukaryota</taxon>
        <taxon>Fungi</taxon>
        <taxon>Dikarya</taxon>
        <taxon>Ascomycota</taxon>
        <taxon>Pezizomycotina</taxon>
        <taxon>Eurotiomycetes</taxon>
        <taxon>Eurotiomycetidae</taxon>
        <taxon>Onygenales</taxon>
        <taxon>Ajellomycetaceae</taxon>
        <taxon>Emergomyces</taxon>
    </lineage>
</organism>
<accession>A0A0G2J328</accession>
<dbReference type="EMBL" id="LCZI01000763">
    <property type="protein sequence ID" value="KKZ64644.1"/>
    <property type="molecule type" value="Genomic_DNA"/>
</dbReference>